<evidence type="ECO:0000256" key="2">
    <source>
        <dbReference type="SAM" id="MobiDB-lite"/>
    </source>
</evidence>
<dbReference type="Proteomes" id="UP001500307">
    <property type="component" value="Unassembled WGS sequence"/>
</dbReference>
<evidence type="ECO:0000313" key="4">
    <source>
        <dbReference type="Proteomes" id="UP001500307"/>
    </source>
</evidence>
<feature type="region of interest" description="Disordered" evidence="2">
    <location>
        <begin position="140"/>
        <end position="183"/>
    </location>
</feature>
<keyword evidence="1" id="KW-0175">Coiled coil</keyword>
<keyword evidence="4" id="KW-1185">Reference proteome</keyword>
<dbReference type="RefSeq" id="WP_200215149.1">
    <property type="nucleotide sequence ID" value="NZ_BAABGU010000051.1"/>
</dbReference>
<evidence type="ECO:0008006" key="5">
    <source>
        <dbReference type="Google" id="ProtNLM"/>
    </source>
</evidence>
<sequence length="183" mass="19443">MRFSVVETGYDQRQVDSCLDELGIRLTRLAARAESAAGAGREWDQIRQEATRLCDLLDSRGAPVQHDVAAVRAGATPVEREAAALLARARGELDAARAEARLVRERAYAEAMQARRDVEAALLARRRRETRVDQILTGLTADPVPADTPTAAAAAPGSGVPATRLAAAAPEAPVESPPERSAA</sequence>
<evidence type="ECO:0000256" key="1">
    <source>
        <dbReference type="SAM" id="Coils"/>
    </source>
</evidence>
<reference evidence="4" key="1">
    <citation type="journal article" date="2019" name="Int. J. Syst. Evol. Microbiol.">
        <title>The Global Catalogue of Microorganisms (GCM) 10K type strain sequencing project: providing services to taxonomists for standard genome sequencing and annotation.</title>
        <authorList>
            <consortium name="The Broad Institute Genomics Platform"/>
            <consortium name="The Broad Institute Genome Sequencing Center for Infectious Disease"/>
            <person name="Wu L."/>
            <person name="Ma J."/>
        </authorList>
    </citation>
    <scope>NUCLEOTIDE SEQUENCE [LARGE SCALE GENOMIC DNA]</scope>
    <source>
        <strain evidence="4">JCM 3175</strain>
    </source>
</reference>
<proteinExistence type="predicted"/>
<organism evidence="3 4">
    <name type="scientific">Micromonospora coerulea</name>
    <dbReference type="NCBI Taxonomy" id="47856"/>
    <lineage>
        <taxon>Bacteria</taxon>
        <taxon>Bacillati</taxon>
        <taxon>Actinomycetota</taxon>
        <taxon>Actinomycetes</taxon>
        <taxon>Micromonosporales</taxon>
        <taxon>Micromonosporaceae</taxon>
        <taxon>Micromonospora</taxon>
    </lineage>
</organism>
<dbReference type="EMBL" id="BAABGU010000051">
    <property type="protein sequence ID" value="GAA4579677.1"/>
    <property type="molecule type" value="Genomic_DNA"/>
</dbReference>
<evidence type="ECO:0000313" key="3">
    <source>
        <dbReference type="EMBL" id="GAA4579677.1"/>
    </source>
</evidence>
<comment type="caution">
    <text evidence="3">The sequence shown here is derived from an EMBL/GenBank/DDBJ whole genome shotgun (WGS) entry which is preliminary data.</text>
</comment>
<gene>
    <name evidence="3" type="ORF">GCM10023176_57900</name>
</gene>
<accession>A0ABP8T1F4</accession>
<name>A0ABP8T1F4_9ACTN</name>
<feature type="coiled-coil region" evidence="1">
    <location>
        <begin position="79"/>
        <end position="106"/>
    </location>
</feature>
<protein>
    <recommendedName>
        <fullName evidence="5">ATPase</fullName>
    </recommendedName>
</protein>